<keyword evidence="4 8" id="KW-0812">Transmembrane</keyword>
<dbReference type="InterPro" id="IPR023996">
    <property type="entry name" value="TonB-dep_OMP_SusC/RagA"/>
</dbReference>
<dbReference type="Gene3D" id="2.40.170.20">
    <property type="entry name" value="TonB-dependent receptor, beta-barrel domain"/>
    <property type="match status" value="1"/>
</dbReference>
<evidence type="ECO:0000256" key="1">
    <source>
        <dbReference type="ARBA" id="ARBA00004571"/>
    </source>
</evidence>
<dbReference type="SUPFAM" id="SSF56935">
    <property type="entry name" value="Porins"/>
    <property type="match status" value="1"/>
</dbReference>
<dbReference type="Pfam" id="PF00593">
    <property type="entry name" value="TonB_dep_Rec_b-barrel"/>
    <property type="match status" value="1"/>
</dbReference>
<dbReference type="Gene3D" id="2.170.130.10">
    <property type="entry name" value="TonB-dependent receptor, plug domain"/>
    <property type="match status" value="1"/>
</dbReference>
<evidence type="ECO:0000256" key="7">
    <source>
        <dbReference type="ARBA" id="ARBA00023237"/>
    </source>
</evidence>
<gene>
    <name evidence="13" type="ORF">D1164_00730</name>
</gene>
<evidence type="ECO:0000256" key="6">
    <source>
        <dbReference type="ARBA" id="ARBA00023136"/>
    </source>
</evidence>
<organism evidence="13 14">
    <name type="scientific">Mariniphaga sediminis</name>
    <dbReference type="NCBI Taxonomy" id="1628158"/>
    <lineage>
        <taxon>Bacteria</taxon>
        <taxon>Pseudomonadati</taxon>
        <taxon>Bacteroidota</taxon>
        <taxon>Bacteroidia</taxon>
        <taxon>Marinilabiliales</taxon>
        <taxon>Prolixibacteraceae</taxon>
        <taxon>Mariniphaga</taxon>
    </lineage>
</organism>
<keyword evidence="5 9" id="KW-0798">TonB box</keyword>
<dbReference type="PROSITE" id="PS52016">
    <property type="entry name" value="TONB_DEPENDENT_REC_3"/>
    <property type="match status" value="1"/>
</dbReference>
<dbReference type="InterPro" id="IPR023997">
    <property type="entry name" value="TonB-dep_OMP_SusC/RagA_CS"/>
</dbReference>
<keyword evidence="14" id="KW-1185">Reference proteome</keyword>
<dbReference type="InterPro" id="IPR037066">
    <property type="entry name" value="Plug_dom_sf"/>
</dbReference>
<dbReference type="OrthoDB" id="1109428at2"/>
<comment type="similarity">
    <text evidence="8 9">Belongs to the TonB-dependent receptor family.</text>
</comment>
<feature type="domain" description="TonB-dependent receptor-like beta-barrel" evidence="11">
    <location>
        <begin position="465"/>
        <end position="991"/>
    </location>
</feature>
<evidence type="ECO:0000256" key="8">
    <source>
        <dbReference type="PROSITE-ProRule" id="PRU01360"/>
    </source>
</evidence>
<sequence>MTKVLLVILMCLCSFEIIAQEVTVAGKVMDEEGNLLPNVSIVEKGTTKGTITNLEGEYSISVTPGVTLQFSFLGMRQKEIVVDGQTTINVVLKEETIGLEQIVVTGYQTQRKADLTGAVSVAEIDEIEDLPPGNIMKNLQGRLPGISIYTNGHPGSPATIRIRGIGTLNNNDPLFVIDGVPTKKGMHELNPNDIESLQVLKDASAASIYGSRAANGVIIITTKKAKSNRMRIDFDFSATYQQYENHLDMMNTRERAEVAWRAAVNDGIEPNDQLYLFDTGVDGEGHPVLNGVLFPEFIDPQRTMRPGDTDWFDEVSSPSLLQSYNLTISNGNENANFLISLGHMNNDGIIKGSNVERTNLRLNSEFRFLDNKLRIGENLQISRQAEVLIPSDDIMFLALVQQPIVPVYTTDGGWGGPAPGMSDRHNPVRLIEDNLQNRGTYVRPFGNIYVEAEPIPGLKLRSSFGIDYGMHYSRTLQKSYRSGFLSEPNNRVSNSMWFNGSWVFQNTVNYDFTVQKHTFSLLAGIEQIKHNSEEFSASQRGLAIEKIDYAFLNAATELPVNGGSGGRYALQSFFGKVNYSYDDKYLASFTMRRDGSSRFGENNRYGNFPAFSVGWRVSEESFLDKAEFISDLKVRFGWGQNGNQEISNTAIHNLYIAQYATNATWSPDGGTAYDIDGADRGELPSGFRLTQQANPNLKWETTTQTNFGIDFSLFNSQLYGLADYFIKKTEDILISPPYLGAIGEGGGRWVNGASIENKGIEMVVGYLKQVGEVQIDISANASNYKNEVVYLPEEVVNAYGGNGRDKNILGRSINSLFGYVHDGLFTTEEEVNMHVDQPGKGLGRIKYVDVSEDEVINDDDRDWIGIGDPLLAYGLNADITWRQFNLKCFFQGITGIDVFNDTKIYTDFTTVQGTNYGRRTLNAWSESNPNSTIPALSLSDNNNEARTSTYFMESGSYLKLRNLQIGYSIPPSLLSKYSIRNIRVFIQGQNLWTIKDKSFTGPDPENPGNGYPIPAMYTLGVNISL</sequence>
<dbReference type="Pfam" id="PF07715">
    <property type="entry name" value="Plug"/>
    <property type="match status" value="1"/>
</dbReference>
<protein>
    <submittedName>
        <fullName evidence="13">TonB-dependent receptor</fullName>
    </submittedName>
</protein>
<keyword evidence="10" id="KW-0732">Signal</keyword>
<evidence type="ECO:0000313" key="13">
    <source>
        <dbReference type="EMBL" id="RIH66990.1"/>
    </source>
</evidence>
<dbReference type="InterPro" id="IPR039426">
    <property type="entry name" value="TonB-dep_rcpt-like"/>
</dbReference>
<dbReference type="Pfam" id="PF13715">
    <property type="entry name" value="CarbopepD_reg_2"/>
    <property type="match status" value="1"/>
</dbReference>
<dbReference type="NCBIfam" id="TIGR04057">
    <property type="entry name" value="SusC_RagA_signa"/>
    <property type="match status" value="1"/>
</dbReference>
<evidence type="ECO:0000256" key="3">
    <source>
        <dbReference type="ARBA" id="ARBA00022452"/>
    </source>
</evidence>
<comment type="subcellular location">
    <subcellularLocation>
        <location evidence="1 8">Cell outer membrane</location>
        <topology evidence="1 8">Multi-pass membrane protein</topology>
    </subcellularLocation>
</comment>
<dbReference type="InterPro" id="IPR008969">
    <property type="entry name" value="CarboxyPept-like_regulatory"/>
</dbReference>
<comment type="caution">
    <text evidence="13">The sequence shown here is derived from an EMBL/GenBank/DDBJ whole genome shotgun (WGS) entry which is preliminary data.</text>
</comment>
<dbReference type="Gene3D" id="2.60.40.1120">
    <property type="entry name" value="Carboxypeptidase-like, regulatory domain"/>
    <property type="match status" value="1"/>
</dbReference>
<dbReference type="RefSeq" id="WP_119348016.1">
    <property type="nucleotide sequence ID" value="NZ_QWET01000001.1"/>
</dbReference>
<dbReference type="Proteomes" id="UP000266441">
    <property type="component" value="Unassembled WGS sequence"/>
</dbReference>
<dbReference type="NCBIfam" id="TIGR04056">
    <property type="entry name" value="OMP_RagA_SusC"/>
    <property type="match status" value="1"/>
</dbReference>
<evidence type="ECO:0000256" key="5">
    <source>
        <dbReference type="ARBA" id="ARBA00023077"/>
    </source>
</evidence>
<dbReference type="GO" id="GO:0009279">
    <property type="term" value="C:cell outer membrane"/>
    <property type="evidence" value="ECO:0007669"/>
    <property type="project" value="UniProtKB-SubCell"/>
</dbReference>
<reference evidence="13 14" key="1">
    <citation type="journal article" date="2015" name="Int. J. Syst. Evol. Microbiol.">
        <title>Mariniphaga sediminis sp. nov., isolated from coastal sediment.</title>
        <authorList>
            <person name="Wang F.Q."/>
            <person name="Shen Q.Y."/>
            <person name="Chen G.J."/>
            <person name="Du Z.J."/>
        </authorList>
    </citation>
    <scope>NUCLEOTIDE SEQUENCE [LARGE SCALE GENOMIC DNA]</scope>
    <source>
        <strain evidence="13 14">SY21</strain>
    </source>
</reference>
<keyword evidence="2 8" id="KW-0813">Transport</keyword>
<dbReference type="AlphaFoldDB" id="A0A399DAH5"/>
<keyword evidence="13" id="KW-0675">Receptor</keyword>
<keyword evidence="6 8" id="KW-0472">Membrane</keyword>
<evidence type="ECO:0000256" key="2">
    <source>
        <dbReference type="ARBA" id="ARBA00022448"/>
    </source>
</evidence>
<dbReference type="SUPFAM" id="SSF49464">
    <property type="entry name" value="Carboxypeptidase regulatory domain-like"/>
    <property type="match status" value="1"/>
</dbReference>
<evidence type="ECO:0000256" key="10">
    <source>
        <dbReference type="SAM" id="SignalP"/>
    </source>
</evidence>
<dbReference type="EMBL" id="QWET01000001">
    <property type="protein sequence ID" value="RIH66990.1"/>
    <property type="molecule type" value="Genomic_DNA"/>
</dbReference>
<keyword evidence="7 8" id="KW-0998">Cell outer membrane</keyword>
<accession>A0A399DAH5</accession>
<dbReference type="InterPro" id="IPR036942">
    <property type="entry name" value="Beta-barrel_TonB_sf"/>
</dbReference>
<name>A0A399DAH5_9BACT</name>
<feature type="chain" id="PRO_5017197727" evidence="10">
    <location>
        <begin position="20"/>
        <end position="1025"/>
    </location>
</feature>
<evidence type="ECO:0000313" key="14">
    <source>
        <dbReference type="Proteomes" id="UP000266441"/>
    </source>
</evidence>
<proteinExistence type="inferred from homology"/>
<evidence type="ECO:0000256" key="4">
    <source>
        <dbReference type="ARBA" id="ARBA00022692"/>
    </source>
</evidence>
<evidence type="ECO:0000259" key="11">
    <source>
        <dbReference type="Pfam" id="PF00593"/>
    </source>
</evidence>
<dbReference type="InterPro" id="IPR012910">
    <property type="entry name" value="Plug_dom"/>
</dbReference>
<evidence type="ECO:0000256" key="9">
    <source>
        <dbReference type="RuleBase" id="RU003357"/>
    </source>
</evidence>
<feature type="domain" description="TonB-dependent receptor plug" evidence="12">
    <location>
        <begin position="112"/>
        <end position="217"/>
    </location>
</feature>
<evidence type="ECO:0000259" key="12">
    <source>
        <dbReference type="Pfam" id="PF07715"/>
    </source>
</evidence>
<dbReference type="InterPro" id="IPR000531">
    <property type="entry name" value="Beta-barrel_TonB"/>
</dbReference>
<feature type="signal peptide" evidence="10">
    <location>
        <begin position="1"/>
        <end position="19"/>
    </location>
</feature>
<keyword evidence="3 8" id="KW-1134">Transmembrane beta strand</keyword>